<dbReference type="eggNOG" id="COG0624">
    <property type="taxonomic scope" value="Bacteria"/>
</dbReference>
<evidence type="ECO:0000256" key="5">
    <source>
        <dbReference type="ARBA" id="ARBA00011921"/>
    </source>
</evidence>
<evidence type="ECO:0000256" key="10">
    <source>
        <dbReference type="ARBA" id="ARBA00023285"/>
    </source>
</evidence>
<dbReference type="SUPFAM" id="SSF55031">
    <property type="entry name" value="Bacterial exopeptidase dimerisation domain"/>
    <property type="match status" value="1"/>
</dbReference>
<comment type="caution">
    <text evidence="13">The sequence shown here is derived from an EMBL/GenBank/DDBJ whole genome shotgun (WGS) entry which is preliminary data.</text>
</comment>
<dbReference type="AlphaFoldDB" id="A0A099J5M5"/>
<evidence type="ECO:0000313" key="15">
    <source>
        <dbReference type="Proteomes" id="UP000029864"/>
    </source>
</evidence>
<feature type="domain" description="Peptidase M20 dimerisation" evidence="12">
    <location>
        <begin position="196"/>
        <end position="296"/>
    </location>
</feature>
<dbReference type="EMBL" id="JACHBQ010000001">
    <property type="protein sequence ID" value="MBB5643216.1"/>
    <property type="molecule type" value="Genomic_DNA"/>
</dbReference>
<comment type="similarity">
    <text evidence="4">Belongs to the peptidase M20A family.</text>
</comment>
<evidence type="ECO:0000313" key="16">
    <source>
        <dbReference type="Proteomes" id="UP000561726"/>
    </source>
</evidence>
<keyword evidence="10" id="KW-0170">Cobalt</keyword>
<keyword evidence="8 14" id="KW-0378">Hydrolase</keyword>
<keyword evidence="7" id="KW-0479">Metal-binding</keyword>
<dbReference type="InterPro" id="IPR001261">
    <property type="entry name" value="ArgE/DapE_CS"/>
</dbReference>
<evidence type="ECO:0000259" key="12">
    <source>
        <dbReference type="Pfam" id="PF07687"/>
    </source>
</evidence>
<dbReference type="PROSITE" id="PS00758">
    <property type="entry name" value="ARGE_DAPE_CPG2_1"/>
    <property type="match status" value="1"/>
</dbReference>
<evidence type="ECO:0000256" key="6">
    <source>
        <dbReference type="ARBA" id="ARBA00016853"/>
    </source>
</evidence>
<dbReference type="InterPro" id="IPR010182">
    <property type="entry name" value="ArgE/DapE"/>
</dbReference>
<dbReference type="Proteomes" id="UP000561726">
    <property type="component" value="Unassembled WGS sequence"/>
</dbReference>
<sequence>MTSTADGVSALEAGVLSQLDHDELLLLTASLVAAGGENPGSTEEATVAVLREACERYGFDVELTEVAPGRQNLVATLEGGTGQGLMFLGHSDVVPAGEGWTSDPFEPYARDGRLYGRGTTDMKGGLAAIVLAMAAIRASGEQLRGPLQLVCTVDEEDRGLGLRAYVPTAQRGVFAACVVAEPTDLQTVIACRGDSYLSLTVGGRAAHSGRPGDGRNAIAAAARVLEIVRADHEALSAVQHPLLGSGTWSVGTITGGTGTSVVAADCAVTLDRRLMPEENAQLIVNEFMEKVRDAGIDGDGIVVSLVIDMEMPGFTTDPAHPLVVGAVEAMADAGGGRQSVGGWSAACDGGFVARDLGIPCIVLGPGGLNDQAHQPNESVSINELAIAARAYVLLALRLVGRQ</sequence>
<dbReference type="InterPro" id="IPR011650">
    <property type="entry name" value="Peptidase_M20_dimer"/>
</dbReference>
<evidence type="ECO:0000313" key="13">
    <source>
        <dbReference type="EMBL" id="KGJ72763.1"/>
    </source>
</evidence>
<dbReference type="GO" id="GO:0009089">
    <property type="term" value="P:lysine biosynthetic process via diaminopimelate"/>
    <property type="evidence" value="ECO:0007669"/>
    <property type="project" value="UniProtKB-UniPathway"/>
</dbReference>
<evidence type="ECO:0000256" key="1">
    <source>
        <dbReference type="ARBA" id="ARBA00001941"/>
    </source>
</evidence>
<dbReference type="InterPro" id="IPR050072">
    <property type="entry name" value="Peptidase_M20A"/>
</dbReference>
<dbReference type="OrthoDB" id="7055905at2"/>
<organism evidence="13 15">
    <name type="scientific">Cryobacterium roopkundense</name>
    <dbReference type="NCBI Taxonomy" id="1001240"/>
    <lineage>
        <taxon>Bacteria</taxon>
        <taxon>Bacillati</taxon>
        <taxon>Actinomycetota</taxon>
        <taxon>Actinomycetes</taxon>
        <taxon>Micrococcales</taxon>
        <taxon>Microbacteriaceae</taxon>
        <taxon>Cryobacterium</taxon>
    </lineage>
</organism>
<evidence type="ECO:0000256" key="3">
    <source>
        <dbReference type="ARBA" id="ARBA00005130"/>
    </source>
</evidence>
<evidence type="ECO:0000256" key="8">
    <source>
        <dbReference type="ARBA" id="ARBA00022801"/>
    </source>
</evidence>
<dbReference type="EC" id="3.5.1.18" evidence="5"/>
<dbReference type="EMBL" id="JPXF01000056">
    <property type="protein sequence ID" value="KGJ72763.1"/>
    <property type="molecule type" value="Genomic_DNA"/>
</dbReference>
<name>A0A099J5M5_9MICO</name>
<evidence type="ECO:0000256" key="9">
    <source>
        <dbReference type="ARBA" id="ARBA00022833"/>
    </source>
</evidence>
<proteinExistence type="inferred from homology"/>
<protein>
    <recommendedName>
        <fullName evidence="6">Probable succinyl-diaminopimelate desuccinylase</fullName>
        <ecNumber evidence="5">3.5.1.18</ecNumber>
    </recommendedName>
</protein>
<dbReference type="NCBIfam" id="TIGR01910">
    <property type="entry name" value="DapE-ArgE"/>
    <property type="match status" value="1"/>
</dbReference>
<keyword evidence="15" id="KW-1185">Reference proteome</keyword>
<dbReference type="Gene3D" id="3.30.70.360">
    <property type="match status" value="1"/>
</dbReference>
<comment type="catalytic activity">
    <reaction evidence="11">
        <text>N-succinyl-(2S,6S)-2,6-diaminopimelate + H2O = (2S,6S)-2,6-diaminopimelate + succinate</text>
        <dbReference type="Rhea" id="RHEA:22608"/>
        <dbReference type="ChEBI" id="CHEBI:15377"/>
        <dbReference type="ChEBI" id="CHEBI:30031"/>
        <dbReference type="ChEBI" id="CHEBI:57609"/>
        <dbReference type="ChEBI" id="CHEBI:58087"/>
        <dbReference type="EC" id="3.5.1.18"/>
    </reaction>
</comment>
<reference evidence="13 15" key="1">
    <citation type="submission" date="2014-08" db="EMBL/GenBank/DDBJ databases">
        <authorList>
            <person name="Sisinthy S."/>
        </authorList>
    </citation>
    <scope>NUCLEOTIDE SEQUENCE [LARGE SCALE GENOMIC DNA]</scope>
    <source>
        <strain evidence="13 15">RuG17</strain>
    </source>
</reference>
<dbReference type="GO" id="GO:0046872">
    <property type="term" value="F:metal ion binding"/>
    <property type="evidence" value="ECO:0007669"/>
    <property type="project" value="UniProtKB-KW"/>
</dbReference>
<dbReference type="GO" id="GO:0009014">
    <property type="term" value="F:succinyl-diaminopimelate desuccinylase activity"/>
    <property type="evidence" value="ECO:0007669"/>
    <property type="project" value="UniProtKB-EC"/>
</dbReference>
<dbReference type="PANTHER" id="PTHR43808">
    <property type="entry name" value="ACETYLORNITHINE DEACETYLASE"/>
    <property type="match status" value="1"/>
</dbReference>
<dbReference type="PANTHER" id="PTHR43808:SF32">
    <property type="entry name" value="ARGE_DAPE-RELATED DEACYLASE"/>
    <property type="match status" value="1"/>
</dbReference>
<keyword evidence="9" id="KW-0862">Zinc</keyword>
<dbReference type="Pfam" id="PF01546">
    <property type="entry name" value="Peptidase_M20"/>
    <property type="match status" value="1"/>
</dbReference>
<evidence type="ECO:0000256" key="4">
    <source>
        <dbReference type="ARBA" id="ARBA00006247"/>
    </source>
</evidence>
<dbReference type="Pfam" id="PF07687">
    <property type="entry name" value="M20_dimer"/>
    <property type="match status" value="1"/>
</dbReference>
<comment type="cofactor">
    <cofactor evidence="2">
        <name>Zn(2+)</name>
        <dbReference type="ChEBI" id="CHEBI:29105"/>
    </cofactor>
</comment>
<dbReference type="STRING" id="1001240.GY21_13195"/>
<evidence type="ECO:0000256" key="7">
    <source>
        <dbReference type="ARBA" id="ARBA00022723"/>
    </source>
</evidence>
<gene>
    <name evidence="14" type="ORF">BJ997_003764</name>
    <name evidence="13" type="ORF">GY21_13195</name>
</gene>
<dbReference type="Gene3D" id="3.40.630.10">
    <property type="entry name" value="Zn peptidases"/>
    <property type="match status" value="1"/>
</dbReference>
<dbReference type="InterPro" id="IPR036264">
    <property type="entry name" value="Bact_exopeptidase_dim_dom"/>
</dbReference>
<dbReference type="SUPFAM" id="SSF53187">
    <property type="entry name" value="Zn-dependent exopeptidases"/>
    <property type="match status" value="1"/>
</dbReference>
<dbReference type="Proteomes" id="UP000029864">
    <property type="component" value="Unassembled WGS sequence"/>
</dbReference>
<evidence type="ECO:0000313" key="14">
    <source>
        <dbReference type="EMBL" id="MBB5643216.1"/>
    </source>
</evidence>
<dbReference type="UniPathway" id="UPA00034">
    <property type="reaction ID" value="UER00021"/>
</dbReference>
<evidence type="ECO:0000256" key="11">
    <source>
        <dbReference type="ARBA" id="ARBA00051301"/>
    </source>
</evidence>
<dbReference type="InterPro" id="IPR002933">
    <property type="entry name" value="Peptidase_M20"/>
</dbReference>
<accession>A0A099J5M5</accession>
<reference evidence="14 16" key="2">
    <citation type="submission" date="2020-08" db="EMBL/GenBank/DDBJ databases">
        <title>Sequencing the genomes of 1000 actinobacteria strains.</title>
        <authorList>
            <person name="Klenk H.-P."/>
        </authorList>
    </citation>
    <scope>NUCLEOTIDE SEQUENCE [LARGE SCALE GENOMIC DNA]</scope>
    <source>
        <strain evidence="14 16">DSM 21065</strain>
    </source>
</reference>
<dbReference type="CDD" id="cd08659">
    <property type="entry name" value="M20_ArgE_DapE-like"/>
    <property type="match status" value="1"/>
</dbReference>
<comment type="cofactor">
    <cofactor evidence="1">
        <name>Co(2+)</name>
        <dbReference type="ChEBI" id="CHEBI:48828"/>
    </cofactor>
</comment>
<comment type="pathway">
    <text evidence="3">Amino-acid biosynthesis; L-lysine biosynthesis via DAP pathway; LL-2,6-diaminopimelate from (S)-tetrahydrodipicolinate (succinylase route): step 3/3.</text>
</comment>
<evidence type="ECO:0000256" key="2">
    <source>
        <dbReference type="ARBA" id="ARBA00001947"/>
    </source>
</evidence>
<dbReference type="RefSeq" id="WP_035837209.1">
    <property type="nucleotide sequence ID" value="NZ_JACHBQ010000001.1"/>
</dbReference>